<reference evidence="15" key="1">
    <citation type="submission" date="2016-11" db="EMBL/GenBank/DDBJ databases">
        <authorList>
            <person name="Varghese N."/>
            <person name="Submissions S."/>
        </authorList>
    </citation>
    <scope>NUCLEOTIDE SEQUENCE [LARGE SCALE GENOMIC DNA]</scope>
    <source>
        <strain evidence="15">CGMCC 1.10835</strain>
    </source>
</reference>
<dbReference type="Gene3D" id="1.10.287.1260">
    <property type="match status" value="1"/>
</dbReference>
<feature type="transmembrane region" description="Helical" evidence="9">
    <location>
        <begin position="715"/>
        <end position="743"/>
    </location>
</feature>
<feature type="transmembrane region" description="Helical" evidence="9">
    <location>
        <begin position="373"/>
        <end position="399"/>
    </location>
</feature>
<dbReference type="InterPro" id="IPR052702">
    <property type="entry name" value="MscS-like_channel"/>
</dbReference>
<dbReference type="GO" id="GO:0008381">
    <property type="term" value="F:mechanosensitive monoatomic ion channel activity"/>
    <property type="evidence" value="ECO:0007669"/>
    <property type="project" value="UniProtKB-ARBA"/>
</dbReference>
<evidence type="ECO:0000256" key="2">
    <source>
        <dbReference type="ARBA" id="ARBA00008017"/>
    </source>
</evidence>
<evidence type="ECO:0000256" key="8">
    <source>
        <dbReference type="SAM" id="MobiDB-lite"/>
    </source>
</evidence>
<dbReference type="SUPFAM" id="SSF50182">
    <property type="entry name" value="Sm-like ribonucleoproteins"/>
    <property type="match status" value="1"/>
</dbReference>
<comment type="similarity">
    <text evidence="2">Belongs to the MscS (TC 1.A.23) family.</text>
</comment>
<dbReference type="STRING" id="564117.SAMN05216369_1946"/>
<feature type="compositionally biased region" description="Basic and acidic residues" evidence="8">
    <location>
        <begin position="90"/>
        <end position="101"/>
    </location>
</feature>
<feature type="transmembrane region" description="Helical" evidence="9">
    <location>
        <begin position="516"/>
        <end position="538"/>
    </location>
</feature>
<feature type="region of interest" description="Disordered" evidence="8">
    <location>
        <begin position="78"/>
        <end position="119"/>
    </location>
</feature>
<dbReference type="Pfam" id="PF00924">
    <property type="entry name" value="MS_channel_2nd"/>
    <property type="match status" value="1"/>
</dbReference>
<keyword evidence="3" id="KW-1003">Cell membrane</keyword>
<gene>
    <name evidence="14" type="ORF">SAMN05216369_1946</name>
</gene>
<evidence type="ECO:0000259" key="11">
    <source>
        <dbReference type="Pfam" id="PF12794"/>
    </source>
</evidence>
<feature type="transmembrane region" description="Helical" evidence="9">
    <location>
        <begin position="484"/>
        <end position="504"/>
    </location>
</feature>
<name>A0A1M6SAM7_9GAMM</name>
<evidence type="ECO:0000256" key="1">
    <source>
        <dbReference type="ARBA" id="ARBA00004651"/>
    </source>
</evidence>
<feature type="domain" description="Mechanosensitive ion channel MscS C-terminal" evidence="12">
    <location>
        <begin position="838"/>
        <end position="920"/>
    </location>
</feature>
<feature type="transmembrane region" description="Helical" evidence="9">
    <location>
        <begin position="335"/>
        <end position="352"/>
    </location>
</feature>
<dbReference type="Pfam" id="PF21088">
    <property type="entry name" value="MS_channel_1st"/>
    <property type="match status" value="1"/>
</dbReference>
<dbReference type="Proteomes" id="UP000184497">
    <property type="component" value="Unassembled WGS sequence"/>
</dbReference>
<evidence type="ECO:0000259" key="12">
    <source>
        <dbReference type="Pfam" id="PF21082"/>
    </source>
</evidence>
<feature type="transmembrane region" description="Helical" evidence="9">
    <location>
        <begin position="405"/>
        <end position="426"/>
    </location>
</feature>
<dbReference type="Pfam" id="PF21082">
    <property type="entry name" value="MS_channel_3rd"/>
    <property type="match status" value="1"/>
</dbReference>
<dbReference type="EMBL" id="FRAQ01000001">
    <property type="protein sequence ID" value="SHK41824.1"/>
    <property type="molecule type" value="Genomic_DNA"/>
</dbReference>
<dbReference type="SUPFAM" id="SSF82861">
    <property type="entry name" value="Mechanosensitive channel protein MscS (YggB), transmembrane region"/>
    <property type="match status" value="1"/>
</dbReference>
<feature type="coiled-coil region" evidence="7">
    <location>
        <begin position="160"/>
        <end position="199"/>
    </location>
</feature>
<evidence type="ECO:0000256" key="5">
    <source>
        <dbReference type="ARBA" id="ARBA00022989"/>
    </source>
</evidence>
<dbReference type="InterPro" id="IPR010920">
    <property type="entry name" value="LSM_dom_sf"/>
</dbReference>
<dbReference type="Pfam" id="PF12794">
    <property type="entry name" value="MscS_TM"/>
    <property type="match status" value="1"/>
</dbReference>
<protein>
    <submittedName>
        <fullName evidence="14">Potassium efflux system protein</fullName>
    </submittedName>
</protein>
<dbReference type="Gene3D" id="3.30.70.100">
    <property type="match status" value="1"/>
</dbReference>
<dbReference type="InterPro" id="IPR006685">
    <property type="entry name" value="MscS_channel_2nd"/>
</dbReference>
<feature type="transmembrane region" description="Helical" evidence="9">
    <location>
        <begin position="51"/>
        <end position="73"/>
    </location>
</feature>
<feature type="domain" description="Mechanosensitive ion channel transmembrane helices 2/3" evidence="13">
    <location>
        <begin position="721"/>
        <end position="762"/>
    </location>
</feature>
<accession>A0A1M6SAM7</accession>
<dbReference type="GO" id="GO:0005886">
    <property type="term" value="C:plasma membrane"/>
    <property type="evidence" value="ECO:0007669"/>
    <property type="project" value="UniProtKB-SubCell"/>
</dbReference>
<evidence type="ECO:0000259" key="13">
    <source>
        <dbReference type="Pfam" id="PF21088"/>
    </source>
</evidence>
<dbReference type="InterPro" id="IPR011014">
    <property type="entry name" value="MscS_channel_TM-2"/>
</dbReference>
<dbReference type="SUPFAM" id="SSF82689">
    <property type="entry name" value="Mechanosensitive channel protein MscS (YggB), C-terminal domain"/>
    <property type="match status" value="1"/>
</dbReference>
<dbReference type="InterPro" id="IPR025692">
    <property type="entry name" value="MscS_IM_dom1"/>
</dbReference>
<feature type="region of interest" description="Disordered" evidence="8">
    <location>
        <begin position="26"/>
        <end position="47"/>
    </location>
</feature>
<evidence type="ECO:0000256" key="6">
    <source>
        <dbReference type="ARBA" id="ARBA00023136"/>
    </source>
</evidence>
<dbReference type="InterPro" id="IPR049142">
    <property type="entry name" value="MS_channel_1st"/>
</dbReference>
<dbReference type="AlphaFoldDB" id="A0A1M6SAM7"/>
<evidence type="ECO:0000256" key="4">
    <source>
        <dbReference type="ARBA" id="ARBA00022692"/>
    </source>
</evidence>
<evidence type="ECO:0000256" key="9">
    <source>
        <dbReference type="SAM" id="Phobius"/>
    </source>
</evidence>
<dbReference type="InterPro" id="IPR023408">
    <property type="entry name" value="MscS_beta-dom_sf"/>
</dbReference>
<feature type="transmembrane region" description="Helical" evidence="9">
    <location>
        <begin position="454"/>
        <end position="472"/>
    </location>
</feature>
<keyword evidence="7" id="KW-0175">Coiled coil</keyword>
<evidence type="ECO:0000256" key="3">
    <source>
        <dbReference type="ARBA" id="ARBA00022475"/>
    </source>
</evidence>
<keyword evidence="6 9" id="KW-0472">Membrane</keyword>
<comment type="subcellular location">
    <subcellularLocation>
        <location evidence="1">Cell membrane</location>
        <topology evidence="1">Multi-pass membrane protein</topology>
    </subcellularLocation>
</comment>
<dbReference type="PANTHER" id="PTHR30347:SF1">
    <property type="entry name" value="MECHANOSENSITIVE CHANNEL MSCK"/>
    <property type="match status" value="1"/>
</dbReference>
<sequence length="936" mass="103810">MVAGLKAGTEARAEKNAALTHLKAIVTENKRRKQGRQREDRKHMKQRPTRYAFLTTWMAGVLLLCFSTLPALAQEAEAPLQPTKEASQQTDKKPLEQEESRPAVQPELEASTDAPPEIELPDAVNTGIQEQVRALQVSLDQRQTAVAASRDRLKYAESILTRLQDEYKSFELRLEKAGLNLTSNYADLLKQRLERLQRQSIASDLIEGIENNLSTAREEQLRLEEFEAIAGPGKDARGQLRSRRSDLLRELHSAVTEHIEVLNEYYSTVSALHDQVQDYQKLLQQRLFWLPSATIVNSETVGELYESGKWFISQLRFEALSEAINQSVNKRGGRIALMALLLIVLLIKRKAIINDIVAHSRHIGNVGHDRTTFTLRALIDSALLALPGIFVFSLAALLLMEGNAFFSALSKGFTAAAFIVFLLSFIRNVAREQGLGEIHFHWNANSLQVIRRELPVLMAFVIPVAVITTSTSSTPEGAQFDDSLGRLLFILVSIVLAVFAQRIMKAVRAYKSERSSLLFLHFIAVTAPLVLAAASIIGYHYTALQLERNLFITICWLAFNSLLYYLGLRVISVRERRLTLERLREQRAAERKMAEAREAADSSGEGVLSTLDMPEMNLKDISQQSSSLLRIMVSALAVAGLVFLWADVIPALQLFNDITLWTIATDLQGGDPLPITLADALLALLVAAGTVLAAKNLPGTLEVMVLSRMNLEPGSGYAVTTITTYILVIMGVVICLGVIGVQWSKLQWLVAALGVGLGFGLQEIVANFVSGIILLFERPIRVGDTVTIDGITGTVARIRIRATTLVDWDRKEQIIPNKTFVTQDLTNWTLSDPITRVILRVGVAYGADVDKVQKILIEVAHNNERVVDEPAPAVFCVGLGDSSMNFEVRVFVKDLLDIMPLSHEIHASITRALTEAGINIPFPQRDIHVRTLPEAR</sequence>
<evidence type="ECO:0000313" key="15">
    <source>
        <dbReference type="Proteomes" id="UP000184497"/>
    </source>
</evidence>
<evidence type="ECO:0000259" key="10">
    <source>
        <dbReference type="Pfam" id="PF00924"/>
    </source>
</evidence>
<organism evidence="14 15">
    <name type="scientific">Marinobacter antarcticus</name>
    <dbReference type="NCBI Taxonomy" id="564117"/>
    <lineage>
        <taxon>Bacteria</taxon>
        <taxon>Pseudomonadati</taxon>
        <taxon>Pseudomonadota</taxon>
        <taxon>Gammaproteobacteria</taxon>
        <taxon>Pseudomonadales</taxon>
        <taxon>Marinobacteraceae</taxon>
        <taxon>Marinobacter</taxon>
    </lineage>
</organism>
<feature type="transmembrane region" description="Helical" evidence="9">
    <location>
        <begin position="628"/>
        <end position="655"/>
    </location>
</feature>
<feature type="domain" description="Mechanosensitive ion channel MscS" evidence="10">
    <location>
        <begin position="764"/>
        <end position="829"/>
    </location>
</feature>
<dbReference type="InterPro" id="IPR011066">
    <property type="entry name" value="MscS_channel_C_sf"/>
</dbReference>
<feature type="transmembrane region" description="Helical" evidence="9">
    <location>
        <begin position="749"/>
        <end position="776"/>
    </location>
</feature>
<dbReference type="PANTHER" id="PTHR30347">
    <property type="entry name" value="POTASSIUM CHANNEL RELATED"/>
    <property type="match status" value="1"/>
</dbReference>
<dbReference type="InterPro" id="IPR049278">
    <property type="entry name" value="MS_channel_C"/>
</dbReference>
<proteinExistence type="inferred from homology"/>
<keyword evidence="4 9" id="KW-0812">Transmembrane</keyword>
<dbReference type="Gene3D" id="2.30.30.60">
    <property type="match status" value="1"/>
</dbReference>
<feature type="transmembrane region" description="Helical" evidence="9">
    <location>
        <begin position="550"/>
        <end position="568"/>
    </location>
</feature>
<evidence type="ECO:0000256" key="7">
    <source>
        <dbReference type="SAM" id="Coils"/>
    </source>
</evidence>
<evidence type="ECO:0000313" key="14">
    <source>
        <dbReference type="EMBL" id="SHK41824.1"/>
    </source>
</evidence>
<keyword evidence="15" id="KW-1185">Reference proteome</keyword>
<keyword evidence="5 9" id="KW-1133">Transmembrane helix</keyword>
<feature type="domain" description="Mechanosensitive ion channel inner membrane" evidence="11">
    <location>
        <begin position="335"/>
        <end position="661"/>
    </location>
</feature>